<proteinExistence type="predicted"/>
<name>X1JGL5_9ZZZZ</name>
<evidence type="ECO:0000313" key="1">
    <source>
        <dbReference type="EMBL" id="GAH93142.1"/>
    </source>
</evidence>
<feature type="non-terminal residue" evidence="1">
    <location>
        <position position="1"/>
    </location>
</feature>
<sequence length="91" mass="10412">IAMSSEIVTDALAQIPLATEYAQFAWKCLKQRPAMVREIRWLYDATGDWWTIKEGLEELKRMGLAEAKDGVWDLTVFGKKVKDVQRNVALV</sequence>
<protein>
    <submittedName>
        <fullName evidence="1">Uncharacterized protein</fullName>
    </submittedName>
</protein>
<organism evidence="1">
    <name type="scientific">marine sediment metagenome</name>
    <dbReference type="NCBI Taxonomy" id="412755"/>
    <lineage>
        <taxon>unclassified sequences</taxon>
        <taxon>metagenomes</taxon>
        <taxon>ecological metagenomes</taxon>
    </lineage>
</organism>
<gene>
    <name evidence="1" type="ORF">S06H3_06495</name>
</gene>
<reference evidence="1" key="1">
    <citation type="journal article" date="2014" name="Front. Microbiol.">
        <title>High frequency of phylogenetically diverse reductive dehalogenase-homologous genes in deep subseafloor sedimentary metagenomes.</title>
        <authorList>
            <person name="Kawai M."/>
            <person name="Futagami T."/>
            <person name="Toyoda A."/>
            <person name="Takaki Y."/>
            <person name="Nishi S."/>
            <person name="Hori S."/>
            <person name="Arai W."/>
            <person name="Tsubouchi T."/>
            <person name="Morono Y."/>
            <person name="Uchiyama I."/>
            <person name="Ito T."/>
            <person name="Fujiyama A."/>
            <person name="Inagaki F."/>
            <person name="Takami H."/>
        </authorList>
    </citation>
    <scope>NUCLEOTIDE SEQUENCE</scope>
    <source>
        <strain evidence="1">Expedition CK06-06</strain>
    </source>
</reference>
<accession>X1JGL5</accession>
<comment type="caution">
    <text evidence="1">The sequence shown here is derived from an EMBL/GenBank/DDBJ whole genome shotgun (WGS) entry which is preliminary data.</text>
</comment>
<dbReference type="AlphaFoldDB" id="X1JGL5"/>
<dbReference type="EMBL" id="BARV01002531">
    <property type="protein sequence ID" value="GAH93142.1"/>
    <property type="molecule type" value="Genomic_DNA"/>
</dbReference>